<evidence type="ECO:0000256" key="5">
    <source>
        <dbReference type="ARBA" id="ARBA00022801"/>
    </source>
</evidence>
<evidence type="ECO:0000313" key="12">
    <source>
        <dbReference type="Proteomes" id="UP000694843"/>
    </source>
</evidence>
<keyword evidence="8" id="KW-0326">Glycosidase</keyword>
<evidence type="ECO:0000313" key="11">
    <source>
        <dbReference type="EMBL" id="KAA0201485.1"/>
    </source>
</evidence>
<dbReference type="KEGG" id="hazt:108682446"/>
<dbReference type="Gene3D" id="2.70.100.10">
    <property type="entry name" value="Glycoside hydrolase, family 7, domain"/>
    <property type="match status" value="1"/>
</dbReference>
<evidence type="ECO:0000313" key="13">
    <source>
        <dbReference type="RefSeq" id="XP_018027095.1"/>
    </source>
</evidence>
<comment type="similarity">
    <text evidence="2">Belongs to the glycosyl hydrolase 7 (cellulase C) family.</text>
</comment>
<dbReference type="Proteomes" id="UP000711488">
    <property type="component" value="Unassembled WGS sequence"/>
</dbReference>
<evidence type="ECO:0000256" key="7">
    <source>
        <dbReference type="ARBA" id="ARBA00023277"/>
    </source>
</evidence>
<dbReference type="OMA" id="MDIMEAN"/>
<dbReference type="Proteomes" id="UP000694843">
    <property type="component" value="Unplaced"/>
</dbReference>
<dbReference type="InterPro" id="IPR037019">
    <property type="entry name" value="Glyco_hydro_7_sf"/>
</dbReference>
<reference evidence="13" key="4">
    <citation type="submission" date="2025-04" db="UniProtKB">
        <authorList>
            <consortium name="RefSeq"/>
        </authorList>
    </citation>
    <scope>IDENTIFICATION</scope>
    <source>
        <tissue evidence="13">Whole organism</tissue>
    </source>
</reference>
<dbReference type="InterPro" id="IPR001722">
    <property type="entry name" value="Glyco_hydro_7"/>
</dbReference>
<dbReference type="Pfam" id="PF00840">
    <property type="entry name" value="Glyco_hydro_7"/>
    <property type="match status" value="1"/>
</dbReference>
<evidence type="ECO:0000256" key="1">
    <source>
        <dbReference type="ARBA" id="ARBA00001641"/>
    </source>
</evidence>
<evidence type="ECO:0000256" key="4">
    <source>
        <dbReference type="ARBA" id="ARBA00022729"/>
    </source>
</evidence>
<dbReference type="PANTHER" id="PTHR33753:SF2">
    <property type="entry name" value="GLYCOSIDE HYDROLASE FAMILY 7 PROTEIN"/>
    <property type="match status" value="1"/>
</dbReference>
<keyword evidence="12" id="KW-1185">Reference proteome</keyword>
<keyword evidence="9" id="KW-0624">Polysaccharide degradation</keyword>
<keyword evidence="7" id="KW-0119">Carbohydrate metabolism</keyword>
<keyword evidence="6" id="KW-0136">Cellulose degradation</keyword>
<dbReference type="PANTHER" id="PTHR33753">
    <property type="entry name" value="1,4-BETA-D-GLUCAN CELLOBIOHYDROLASE B"/>
    <property type="match status" value="1"/>
</dbReference>
<reference evidence="11" key="1">
    <citation type="submission" date="2014-08" db="EMBL/GenBank/DDBJ databases">
        <authorList>
            <person name="Murali S."/>
            <person name="Richards S."/>
            <person name="Bandaranaike D."/>
            <person name="Bellair M."/>
            <person name="Blankenburg K."/>
            <person name="Chao H."/>
            <person name="Dinh H."/>
            <person name="Doddapaneni H."/>
            <person name="Dugan-Rocha S."/>
            <person name="Elkadiri S."/>
            <person name="Gnanaolivu R."/>
            <person name="Hughes D."/>
            <person name="Lee S."/>
            <person name="Li M."/>
            <person name="Ming W."/>
            <person name="Munidasa M."/>
            <person name="Muniz J."/>
            <person name="Nguyen L."/>
            <person name="Osuji N."/>
            <person name="Pu L.-L."/>
            <person name="Puazo M."/>
            <person name="Skinner E."/>
            <person name="Qu C."/>
            <person name="Quiroz J."/>
            <person name="Raj R."/>
            <person name="Weissenberger G."/>
            <person name="Xin Y."/>
            <person name="Zou X."/>
            <person name="Han Y."/>
            <person name="Worley K."/>
            <person name="Muzny D."/>
            <person name="Gibbs R."/>
        </authorList>
    </citation>
    <scope>NUCLEOTIDE SEQUENCE</scope>
    <source>
        <strain evidence="11">HAZT.00-mixed</strain>
        <tissue evidence="11">Whole organism</tissue>
    </source>
</reference>
<feature type="chain" id="PRO_5044628608" description="cellulose 1,4-beta-cellobiosidase (non-reducing end)" evidence="10">
    <location>
        <begin position="19"/>
        <end position="449"/>
    </location>
</feature>
<keyword evidence="4 10" id="KW-0732">Signal</keyword>
<dbReference type="AlphaFoldDB" id="A0A6A0H8Y6"/>
<reference evidence="11" key="3">
    <citation type="submission" date="2019-06" db="EMBL/GenBank/DDBJ databases">
        <authorList>
            <person name="Poynton C."/>
            <person name="Hasenbein S."/>
            <person name="Benoit J.B."/>
            <person name="Sepulveda M.S."/>
            <person name="Poelchau M.F."/>
            <person name="Murali S.C."/>
            <person name="Chen S."/>
            <person name="Glastad K.M."/>
            <person name="Werren J.H."/>
            <person name="Vineis J.H."/>
            <person name="Bowen J.L."/>
            <person name="Friedrich M."/>
            <person name="Jones J."/>
            <person name="Robertson H.M."/>
            <person name="Feyereisen R."/>
            <person name="Mechler-Hickson A."/>
            <person name="Mathers N."/>
            <person name="Lee C.E."/>
            <person name="Colbourne J.K."/>
            <person name="Biales A."/>
            <person name="Johnston J.S."/>
            <person name="Wellborn G.A."/>
            <person name="Rosendale A.J."/>
            <person name="Cridge A.G."/>
            <person name="Munoz-Torres M.C."/>
            <person name="Bain P.A."/>
            <person name="Manny A.R."/>
            <person name="Major K.M."/>
            <person name="Lambert F.N."/>
            <person name="Vulpe C.D."/>
            <person name="Tuck P."/>
            <person name="Blalock B.J."/>
            <person name="Lin Y.-Y."/>
            <person name="Smith M.E."/>
            <person name="Ochoa-Acuna H."/>
            <person name="Chen M.-J.M."/>
            <person name="Childers C.P."/>
            <person name="Qu J."/>
            <person name="Dugan S."/>
            <person name="Lee S.L."/>
            <person name="Chao H."/>
            <person name="Dinh H."/>
            <person name="Han Y."/>
            <person name="Doddapaneni H."/>
            <person name="Worley K.C."/>
            <person name="Muzny D.M."/>
            <person name="Gibbs R.A."/>
            <person name="Richards S."/>
        </authorList>
    </citation>
    <scope>NUCLEOTIDE SEQUENCE</scope>
    <source>
        <strain evidence="11">HAZT.00-mixed</strain>
        <tissue evidence="11">Whole organism</tissue>
    </source>
</reference>
<dbReference type="PRINTS" id="PR00734">
    <property type="entry name" value="GLHYDRLASE7"/>
</dbReference>
<evidence type="ECO:0000256" key="9">
    <source>
        <dbReference type="ARBA" id="ARBA00023326"/>
    </source>
</evidence>
<evidence type="ECO:0000256" key="2">
    <source>
        <dbReference type="ARBA" id="ARBA00006044"/>
    </source>
</evidence>
<dbReference type="EC" id="3.2.1.91" evidence="3"/>
<dbReference type="GO" id="GO:0016162">
    <property type="term" value="F:cellulose 1,4-beta-cellobiosidase activity"/>
    <property type="evidence" value="ECO:0007669"/>
    <property type="project" value="UniProtKB-EC"/>
</dbReference>
<dbReference type="CDD" id="cd07999">
    <property type="entry name" value="GH7_CBH_EG"/>
    <property type="match status" value="1"/>
</dbReference>
<dbReference type="InterPro" id="IPR013320">
    <property type="entry name" value="ConA-like_dom_sf"/>
</dbReference>
<evidence type="ECO:0000256" key="6">
    <source>
        <dbReference type="ARBA" id="ARBA00023001"/>
    </source>
</evidence>
<evidence type="ECO:0000256" key="10">
    <source>
        <dbReference type="SAM" id="SignalP"/>
    </source>
</evidence>
<dbReference type="GO" id="GO:0030245">
    <property type="term" value="P:cellulose catabolic process"/>
    <property type="evidence" value="ECO:0007669"/>
    <property type="project" value="UniProtKB-KW"/>
</dbReference>
<dbReference type="RefSeq" id="XP_018027095.1">
    <property type="nucleotide sequence ID" value="XM_018171606.2"/>
</dbReference>
<proteinExistence type="inferred from homology"/>
<evidence type="ECO:0000256" key="8">
    <source>
        <dbReference type="ARBA" id="ARBA00023295"/>
    </source>
</evidence>
<dbReference type="SUPFAM" id="SSF49899">
    <property type="entry name" value="Concanavalin A-like lectins/glucanases"/>
    <property type="match status" value="1"/>
</dbReference>
<dbReference type="GeneID" id="108682446"/>
<sequence length="449" mass="49081">MRLQLLLLACCFVAIVNSQNAGELTPEYHPPLIIQSCDASGCQPENTGIVIDADTRRLYSVADNSVSCYTGSGWNPVLCPDGQTCAQNCAIDGFTQDEYNNRFGISTSGSALRLAYLTQSEMGMNIGSRTYLLGEDNNYRLFYLKNRELSVTFDYSTTTCGMDAGVYFLAMDGDGGMSRYPDNKAGAKYGTGYCDAQCPHYLRYSNGQVNLDVSSEYGICCVEMDIMEANRWAATVTTHGCTAEGYFVCNGVDCGDGANFFEGVCDKSGCDYSSARQNNRYFFGGNDTFTVDSSQPFTVITQFLTDDGSDSGKLVEIKQIWIQNGVEIPVPFANWGYTNDYNSITEEFCAASKTMFGEFNDFAEQGGLESLANAFDNGVVMAFAFWEDPSTYMQWLDSISPPDADPEAPGAYRGPCPLDAGKPEDNHVNYADAYHTISDIKIGTIGSTY</sequence>
<name>A0A6A0H8Y6_HYAAZ</name>
<accession>A0A6A0H8Y6</accession>
<protein>
    <recommendedName>
        <fullName evidence="3">cellulose 1,4-beta-cellobiosidase (non-reducing end)</fullName>
        <ecNumber evidence="3">3.2.1.91</ecNumber>
    </recommendedName>
</protein>
<feature type="signal peptide" evidence="10">
    <location>
        <begin position="1"/>
        <end position="18"/>
    </location>
</feature>
<comment type="catalytic activity">
    <reaction evidence="1">
        <text>Hydrolysis of (1-&gt;4)-beta-D-glucosidic linkages in cellulose and cellotetraose, releasing cellobiose from the non-reducing ends of the chains.</text>
        <dbReference type="EC" id="3.2.1.91"/>
    </reaction>
</comment>
<reference evidence="11" key="2">
    <citation type="journal article" date="2018" name="Environ. Sci. Technol.">
        <title>The Toxicogenome of Hyalella azteca: A Model for Sediment Ecotoxicology and Evolutionary Toxicology.</title>
        <authorList>
            <person name="Poynton H.C."/>
            <person name="Hasenbein S."/>
            <person name="Benoit J.B."/>
            <person name="Sepulveda M.S."/>
            <person name="Poelchau M.F."/>
            <person name="Hughes D.S.T."/>
            <person name="Murali S.C."/>
            <person name="Chen S."/>
            <person name="Glastad K.M."/>
            <person name="Goodisman M.A.D."/>
            <person name="Werren J.H."/>
            <person name="Vineis J.H."/>
            <person name="Bowen J.L."/>
            <person name="Friedrich M."/>
            <person name="Jones J."/>
            <person name="Robertson H.M."/>
            <person name="Feyereisen R."/>
            <person name="Mechler-Hickson A."/>
            <person name="Mathers N."/>
            <person name="Lee C.E."/>
            <person name="Colbourne J.K."/>
            <person name="Biales A."/>
            <person name="Johnston J.S."/>
            <person name="Wellborn G.A."/>
            <person name="Rosendale A.J."/>
            <person name="Cridge A.G."/>
            <person name="Munoz-Torres M.C."/>
            <person name="Bain P.A."/>
            <person name="Manny A.R."/>
            <person name="Major K.M."/>
            <person name="Lambert F.N."/>
            <person name="Vulpe C.D."/>
            <person name="Tuck P."/>
            <person name="Blalock B.J."/>
            <person name="Lin Y.Y."/>
            <person name="Smith M.E."/>
            <person name="Ochoa-Acuna H."/>
            <person name="Chen M.M."/>
            <person name="Childers C.P."/>
            <person name="Qu J."/>
            <person name="Dugan S."/>
            <person name="Lee S.L."/>
            <person name="Chao H."/>
            <person name="Dinh H."/>
            <person name="Han Y."/>
            <person name="Doddapaneni H."/>
            <person name="Worley K.C."/>
            <person name="Muzny D.M."/>
            <person name="Gibbs R.A."/>
            <person name="Richards S."/>
        </authorList>
    </citation>
    <scope>NUCLEOTIDE SEQUENCE</scope>
    <source>
        <strain evidence="11">HAZT.00-mixed</strain>
        <tissue evidence="11">Whole organism</tissue>
    </source>
</reference>
<keyword evidence="5 11" id="KW-0378">Hydrolase</keyword>
<dbReference type="EMBL" id="JQDR03005407">
    <property type="protein sequence ID" value="KAA0201485.1"/>
    <property type="molecule type" value="Genomic_DNA"/>
</dbReference>
<gene>
    <name evidence="13" type="primary">LOC108682446</name>
    <name evidence="11" type="ORF">HAZT_HAZT004847</name>
</gene>
<evidence type="ECO:0000256" key="3">
    <source>
        <dbReference type="ARBA" id="ARBA00012561"/>
    </source>
</evidence>
<organism evidence="11">
    <name type="scientific">Hyalella azteca</name>
    <name type="common">Amphipod</name>
    <dbReference type="NCBI Taxonomy" id="294128"/>
    <lineage>
        <taxon>Eukaryota</taxon>
        <taxon>Metazoa</taxon>
        <taxon>Ecdysozoa</taxon>
        <taxon>Arthropoda</taxon>
        <taxon>Crustacea</taxon>
        <taxon>Multicrustacea</taxon>
        <taxon>Malacostraca</taxon>
        <taxon>Eumalacostraca</taxon>
        <taxon>Peracarida</taxon>
        <taxon>Amphipoda</taxon>
        <taxon>Senticaudata</taxon>
        <taxon>Talitrida</taxon>
        <taxon>Talitroidea</taxon>
        <taxon>Hyalellidae</taxon>
        <taxon>Hyalella</taxon>
    </lineage>
</organism>
<dbReference type="OrthoDB" id="412382at2759"/>